<name>A0A015JQK1_RHIIW</name>
<evidence type="ECO:0000313" key="3">
    <source>
        <dbReference type="Proteomes" id="UP000022910"/>
    </source>
</evidence>
<feature type="compositionally biased region" description="Polar residues" evidence="1">
    <location>
        <begin position="562"/>
        <end position="573"/>
    </location>
</feature>
<protein>
    <submittedName>
        <fullName evidence="2">Uncharacterized protein</fullName>
    </submittedName>
</protein>
<dbReference type="AlphaFoldDB" id="A0A015JQK1"/>
<dbReference type="OrthoDB" id="2395033at2759"/>
<dbReference type="EMBL" id="JEMT01027409">
    <property type="protein sequence ID" value="EXX57309.1"/>
    <property type="molecule type" value="Genomic_DNA"/>
</dbReference>
<dbReference type="Proteomes" id="UP000022910">
    <property type="component" value="Unassembled WGS sequence"/>
</dbReference>
<keyword evidence="3" id="KW-1185">Reference proteome</keyword>
<dbReference type="HOGENOM" id="CLU_440150_0_0_1"/>
<reference evidence="2 3" key="1">
    <citation type="submission" date="2014-02" db="EMBL/GenBank/DDBJ databases">
        <title>Single nucleus genome sequencing reveals high similarity among nuclei of an endomycorrhizal fungus.</title>
        <authorList>
            <person name="Lin K."/>
            <person name="Geurts R."/>
            <person name="Zhang Z."/>
            <person name="Limpens E."/>
            <person name="Saunders D.G."/>
            <person name="Mu D."/>
            <person name="Pang E."/>
            <person name="Cao H."/>
            <person name="Cha H."/>
            <person name="Lin T."/>
            <person name="Zhou Q."/>
            <person name="Shang Y."/>
            <person name="Li Y."/>
            <person name="Ivanov S."/>
            <person name="Sharma T."/>
            <person name="Velzen R.V."/>
            <person name="Ruijter N.D."/>
            <person name="Aanen D.K."/>
            <person name="Win J."/>
            <person name="Kamoun S."/>
            <person name="Bisseling T."/>
            <person name="Huang S."/>
        </authorList>
    </citation>
    <scope>NUCLEOTIDE SEQUENCE [LARGE SCALE GENOMIC DNA]</scope>
    <source>
        <strain evidence="3">DAOM197198w</strain>
    </source>
</reference>
<organism evidence="2 3">
    <name type="scientific">Rhizophagus irregularis (strain DAOM 197198w)</name>
    <name type="common">Glomus intraradices</name>
    <dbReference type="NCBI Taxonomy" id="1432141"/>
    <lineage>
        <taxon>Eukaryota</taxon>
        <taxon>Fungi</taxon>
        <taxon>Fungi incertae sedis</taxon>
        <taxon>Mucoromycota</taxon>
        <taxon>Glomeromycotina</taxon>
        <taxon>Glomeromycetes</taxon>
        <taxon>Glomerales</taxon>
        <taxon>Glomeraceae</taxon>
        <taxon>Rhizophagus</taxon>
    </lineage>
</organism>
<proteinExistence type="predicted"/>
<accession>A0A015JQK1</accession>
<evidence type="ECO:0000313" key="2">
    <source>
        <dbReference type="EMBL" id="EXX57309.1"/>
    </source>
</evidence>
<comment type="caution">
    <text evidence="2">The sequence shown here is derived from an EMBL/GenBank/DDBJ whole genome shotgun (WGS) entry which is preliminary data.</text>
</comment>
<sequence>MTPLNILPSFGKINPSDASVSKSHVTVLDKDGYNKKSLHKIRNIFAYSFQTHKLNPYIVSDTRGSGTLYNTKKSRYFLMELHPNADLCLTKKNSFNVYTNDIDMLNDHQRIFNSTSKKINLNYLIGTYLAFIFSINRQFSPDIVKKYFKRLRQLLIEKLIAIKNRLSYSAKNRQTKTYIRFSSGTHMIYLGFYFRCSNTCTQPAAFVLPNNQWQCNQHFTPVPGFRSNTTQRRGEDYKNVNFNPWKEVHSTRLGLKYNVIIKRYNEWKGKNNSDLKEVMEPITTNRKGKSTTRPFYKEYKNVEFYDKRTPQQVKRWNRLKESIIKHEEYLYHSKPFLLKENSTVFKKVSHLVERDLSYEKSEEDKVLDQLTRKRAKNWRRRVNNRNKLKKILPTLPVDFSGDARNYYFQTYNINLFAYKVRRRYDLSTIPQCQYGYLKAKRLYNNYMDRKNLHPPIIRQPSPPQIISYPTQPQIVPFVDYALSVSRYESARFRLASGQNSTAVSTPVLSLVKPTLPSMVYPSAKEKARLNALANDDTPSPNSNQPINNLLLRQIARPWSKMKTPSTNTVDNCNTPPPGPSRTIIDSPQRPIARPRRKKNDLPPTPDSDIYPFN</sequence>
<gene>
    <name evidence="2" type="ORF">RirG_208440</name>
</gene>
<evidence type="ECO:0000256" key="1">
    <source>
        <dbReference type="SAM" id="MobiDB-lite"/>
    </source>
</evidence>
<feature type="region of interest" description="Disordered" evidence="1">
    <location>
        <begin position="560"/>
        <end position="613"/>
    </location>
</feature>